<dbReference type="HOGENOM" id="CLU_035008_0_1_7"/>
<dbReference type="RefSeq" id="WP_013162856.1">
    <property type="nucleotide sequence ID" value="NC_014216.1"/>
</dbReference>
<dbReference type="InParanoid" id="D6Z170"/>
<feature type="binding site" evidence="19">
    <location>
        <position position="57"/>
    </location>
    <ligand>
        <name>substrate</name>
    </ligand>
</feature>
<dbReference type="PROSITE" id="PS51168">
    <property type="entry name" value="CHORISMATE_MUT_2"/>
    <property type="match status" value="1"/>
</dbReference>
<comment type="function">
    <text evidence="2">Catalyzes the Claisen rearrangement of chorismate to prephenate and the decarboxylation/dehydration of prephenate to phenylpyruvate.</text>
</comment>
<dbReference type="SUPFAM" id="SSF55021">
    <property type="entry name" value="ACT-like"/>
    <property type="match status" value="1"/>
</dbReference>
<dbReference type="FunFam" id="3.30.70.260:FF:000012">
    <property type="entry name" value="Prephenate dehydratase"/>
    <property type="match status" value="1"/>
</dbReference>
<dbReference type="InterPro" id="IPR036979">
    <property type="entry name" value="CM_dom_sf"/>
</dbReference>
<evidence type="ECO:0000256" key="5">
    <source>
        <dbReference type="ARBA" id="ARBA00004817"/>
    </source>
</evidence>
<keyword evidence="15" id="KW-0511">Multifunctional enzyme</keyword>
<dbReference type="InterPro" id="IPR018528">
    <property type="entry name" value="Preph_deHydtase_CS"/>
</dbReference>
<dbReference type="UniPathway" id="UPA00120">
    <property type="reaction ID" value="UER00203"/>
</dbReference>
<dbReference type="AlphaFoldDB" id="D6Z170"/>
<evidence type="ECO:0000259" key="21">
    <source>
        <dbReference type="PROSITE" id="PS51168"/>
    </source>
</evidence>
<dbReference type="GO" id="GO:0004106">
    <property type="term" value="F:chorismate mutase activity"/>
    <property type="evidence" value="ECO:0007669"/>
    <property type="project" value="UniProtKB-EC"/>
</dbReference>
<dbReference type="CDD" id="cd04905">
    <property type="entry name" value="ACT_CM-PDT"/>
    <property type="match status" value="1"/>
</dbReference>
<evidence type="ECO:0000256" key="4">
    <source>
        <dbReference type="ARBA" id="ARBA00004741"/>
    </source>
</evidence>
<comment type="catalytic activity">
    <reaction evidence="18">
        <text>prephenate + H(+) = 3-phenylpyruvate + CO2 + H2O</text>
        <dbReference type="Rhea" id="RHEA:21648"/>
        <dbReference type="ChEBI" id="CHEBI:15377"/>
        <dbReference type="ChEBI" id="CHEBI:15378"/>
        <dbReference type="ChEBI" id="CHEBI:16526"/>
        <dbReference type="ChEBI" id="CHEBI:18005"/>
        <dbReference type="ChEBI" id="CHEBI:29934"/>
        <dbReference type="EC" id="4.2.1.51"/>
    </reaction>
</comment>
<evidence type="ECO:0000256" key="6">
    <source>
        <dbReference type="ARBA" id="ARBA00012404"/>
    </source>
</evidence>
<dbReference type="SUPFAM" id="SSF48600">
    <property type="entry name" value="Chorismate mutase II"/>
    <property type="match status" value="1"/>
</dbReference>
<dbReference type="PROSITE" id="PS00858">
    <property type="entry name" value="PREPHENATE_DEHYDR_2"/>
    <property type="match status" value="1"/>
</dbReference>
<dbReference type="NCBIfam" id="NF008865">
    <property type="entry name" value="PRK11898.1"/>
    <property type="match status" value="1"/>
</dbReference>
<proteinExistence type="predicted"/>
<dbReference type="InterPro" id="IPR002701">
    <property type="entry name" value="CM_II_prokaryot"/>
</dbReference>
<evidence type="ECO:0000256" key="7">
    <source>
        <dbReference type="ARBA" id="ARBA00013147"/>
    </source>
</evidence>
<keyword evidence="9" id="KW-0963">Cytoplasm</keyword>
<comment type="catalytic activity">
    <reaction evidence="1">
        <text>chorismate = prephenate</text>
        <dbReference type="Rhea" id="RHEA:13897"/>
        <dbReference type="ChEBI" id="CHEBI:29748"/>
        <dbReference type="ChEBI" id="CHEBI:29934"/>
        <dbReference type="EC" id="5.4.99.5"/>
    </reaction>
</comment>
<comment type="subcellular location">
    <subcellularLocation>
        <location evidence="3">Cytoplasm</location>
    </subcellularLocation>
</comment>
<dbReference type="GO" id="GO:0046417">
    <property type="term" value="P:chorismate metabolic process"/>
    <property type="evidence" value="ECO:0007669"/>
    <property type="project" value="InterPro"/>
</dbReference>
<evidence type="ECO:0000256" key="14">
    <source>
        <dbReference type="ARBA" id="ARBA00023239"/>
    </source>
</evidence>
<organism evidence="24 25">
    <name type="scientific">Desulfurivibrio alkaliphilus (strain DSM 19089 / UNIQEM U267 / AHT2)</name>
    <dbReference type="NCBI Taxonomy" id="589865"/>
    <lineage>
        <taxon>Bacteria</taxon>
        <taxon>Pseudomonadati</taxon>
        <taxon>Thermodesulfobacteriota</taxon>
        <taxon>Desulfobulbia</taxon>
        <taxon>Desulfobulbales</taxon>
        <taxon>Desulfobulbaceae</taxon>
        <taxon>Desulfurivibrio</taxon>
    </lineage>
</organism>
<dbReference type="Gene3D" id="1.20.59.10">
    <property type="entry name" value="Chorismate mutase"/>
    <property type="match status" value="1"/>
</dbReference>
<dbReference type="PANTHER" id="PTHR21022">
    <property type="entry name" value="PREPHENATE DEHYDRATASE P PROTEIN"/>
    <property type="match status" value="1"/>
</dbReference>
<dbReference type="Gene3D" id="3.40.190.10">
    <property type="entry name" value="Periplasmic binding protein-like II"/>
    <property type="match status" value="2"/>
</dbReference>
<keyword evidence="13" id="KW-0413">Isomerase</keyword>
<evidence type="ECO:0000256" key="2">
    <source>
        <dbReference type="ARBA" id="ARBA00002364"/>
    </source>
</evidence>
<comment type="pathway">
    <text evidence="5">Metabolic intermediate biosynthesis; prephenate biosynthesis; prephenate from chorismate: step 1/1.</text>
</comment>
<evidence type="ECO:0000256" key="8">
    <source>
        <dbReference type="ARBA" id="ARBA00014401"/>
    </source>
</evidence>
<evidence type="ECO:0000256" key="16">
    <source>
        <dbReference type="ARBA" id="ARBA00031175"/>
    </source>
</evidence>
<dbReference type="eggNOG" id="COG1605">
    <property type="taxonomic scope" value="Bacteria"/>
</dbReference>
<feature type="binding site" evidence="19">
    <location>
        <position position="92"/>
    </location>
    <ligand>
        <name>substrate</name>
    </ligand>
</feature>
<evidence type="ECO:0000256" key="10">
    <source>
        <dbReference type="ARBA" id="ARBA00022605"/>
    </source>
</evidence>
<dbReference type="eggNOG" id="COG0077">
    <property type="taxonomic scope" value="Bacteria"/>
</dbReference>
<dbReference type="SUPFAM" id="SSF53850">
    <property type="entry name" value="Periplasmic binding protein-like II"/>
    <property type="match status" value="1"/>
</dbReference>
<dbReference type="InterPro" id="IPR008242">
    <property type="entry name" value="Chor_mutase/pphenate_deHydtase"/>
</dbReference>
<dbReference type="PIRSF" id="PIRSF001500">
    <property type="entry name" value="Chor_mut_pdt_Ppr"/>
    <property type="match status" value="1"/>
</dbReference>
<sequence>MPPKKEHPGHGQEEALGSIRQQIDEIDDQLLSLLRRRIQLAQQVGKIKKDHNRDKWDPKREREVVRRLLRANAGEFPEPALKAVLYEIIAACRLSQKPIEIAYLGPEATFSHLAGIVMFGSSASFRPMETIEDTFIEVERGRVEYGVVPVENSIEGAVTSTLDAFTRSQVKICGELNLAISHNLINQSGRLEDVKLVVSHPQPLAQCRQWLQRNLPDIPRHNASSTGAAAAMAAADPQVGAIASSLAVKTYQLQVAVKGIEDYRGNTTRFLLIGSQPPRASGDDKTSLLVALLDRPGALHEALSTLADHNINLTRIESRPFKDEPGRYLFFIDMLGHLDDPQVREGCEQLRQFCSHYQWLGSYPRSRE</sequence>
<evidence type="ECO:0000256" key="17">
    <source>
        <dbReference type="ARBA" id="ARBA00031520"/>
    </source>
</evidence>
<keyword evidence="11" id="KW-0057">Aromatic amino acid biosynthesis</keyword>
<dbReference type="Proteomes" id="UP000001508">
    <property type="component" value="Chromosome"/>
</dbReference>
<evidence type="ECO:0000313" key="24">
    <source>
        <dbReference type="EMBL" id="ADH85325.1"/>
    </source>
</evidence>
<evidence type="ECO:0000256" key="15">
    <source>
        <dbReference type="ARBA" id="ARBA00023268"/>
    </source>
</evidence>
<dbReference type="InterPro" id="IPR045865">
    <property type="entry name" value="ACT-like_dom_sf"/>
</dbReference>
<feature type="binding site" evidence="19">
    <location>
        <position position="20"/>
    </location>
    <ligand>
        <name>substrate</name>
    </ligand>
</feature>
<dbReference type="GO" id="GO:0005737">
    <property type="term" value="C:cytoplasm"/>
    <property type="evidence" value="ECO:0007669"/>
    <property type="project" value="UniProtKB-SubCell"/>
</dbReference>
<dbReference type="Gene3D" id="3.30.70.260">
    <property type="match status" value="1"/>
</dbReference>
<feature type="binding site" evidence="19">
    <location>
        <position position="48"/>
    </location>
    <ligand>
        <name>substrate</name>
    </ligand>
</feature>
<dbReference type="InterPro" id="IPR036263">
    <property type="entry name" value="Chorismate_II_sf"/>
</dbReference>
<dbReference type="UniPathway" id="UPA00121">
    <property type="reaction ID" value="UER00345"/>
</dbReference>
<dbReference type="KEGG" id="dak:DaAHT2_0619"/>
<keyword evidence="12" id="KW-0584">Phenylalanine biosynthesis</keyword>
<evidence type="ECO:0000313" key="25">
    <source>
        <dbReference type="Proteomes" id="UP000001508"/>
    </source>
</evidence>
<keyword evidence="25" id="KW-1185">Reference proteome</keyword>
<accession>D6Z170</accession>
<evidence type="ECO:0000259" key="22">
    <source>
        <dbReference type="PROSITE" id="PS51171"/>
    </source>
</evidence>
<feature type="domain" description="Prephenate dehydratase" evidence="22">
    <location>
        <begin position="100"/>
        <end position="275"/>
    </location>
</feature>
<dbReference type="SMART" id="SM00830">
    <property type="entry name" value="CM_2"/>
    <property type="match status" value="1"/>
</dbReference>
<dbReference type="Pfam" id="PF01817">
    <property type="entry name" value="CM_2"/>
    <property type="match status" value="1"/>
</dbReference>
<feature type="binding site" evidence="19">
    <location>
        <position position="37"/>
    </location>
    <ligand>
        <name>substrate</name>
    </ligand>
</feature>
<dbReference type="FunCoup" id="D6Z170">
    <property type="interactions" value="415"/>
</dbReference>
<dbReference type="InterPro" id="IPR001086">
    <property type="entry name" value="Preph_deHydtase"/>
</dbReference>
<evidence type="ECO:0000256" key="12">
    <source>
        <dbReference type="ARBA" id="ARBA00023222"/>
    </source>
</evidence>
<protein>
    <recommendedName>
        <fullName evidence="8">Bifunctional chorismate mutase/prephenate dehydratase</fullName>
        <ecNumber evidence="7">4.2.1.51</ecNumber>
        <ecNumber evidence="6">5.4.99.5</ecNumber>
    </recommendedName>
    <alternativeName>
        <fullName evidence="17">Chorismate mutase-prephenate dehydratase</fullName>
    </alternativeName>
    <alternativeName>
        <fullName evidence="16">p-protein</fullName>
    </alternativeName>
</protein>
<evidence type="ECO:0000256" key="3">
    <source>
        <dbReference type="ARBA" id="ARBA00004496"/>
    </source>
</evidence>
<evidence type="ECO:0000256" key="11">
    <source>
        <dbReference type="ARBA" id="ARBA00023141"/>
    </source>
</evidence>
<evidence type="ECO:0000256" key="18">
    <source>
        <dbReference type="ARBA" id="ARBA00047848"/>
    </source>
</evidence>
<dbReference type="Pfam" id="PF01842">
    <property type="entry name" value="ACT"/>
    <property type="match status" value="1"/>
</dbReference>
<comment type="pathway">
    <text evidence="4">Amino-acid biosynthesis; L-phenylalanine biosynthesis; phenylpyruvate from prephenate: step 1/1.</text>
</comment>
<evidence type="ECO:0000256" key="1">
    <source>
        <dbReference type="ARBA" id="ARBA00000824"/>
    </source>
</evidence>
<evidence type="ECO:0000256" key="19">
    <source>
        <dbReference type="PIRSR" id="PIRSR001500-1"/>
    </source>
</evidence>
<evidence type="ECO:0000259" key="23">
    <source>
        <dbReference type="PROSITE" id="PS51671"/>
    </source>
</evidence>
<keyword evidence="10" id="KW-0028">Amino-acid biosynthesis</keyword>
<dbReference type="STRING" id="589865.DaAHT2_0619"/>
<dbReference type="CDD" id="cd13630">
    <property type="entry name" value="PBP2_PDT_1"/>
    <property type="match status" value="1"/>
</dbReference>
<dbReference type="EC" id="5.4.99.5" evidence="6"/>
<keyword evidence="14" id="KW-0456">Lyase</keyword>
<feature type="site" description="Essential for prephenate dehydratase activity" evidence="20">
    <location>
        <position position="268"/>
    </location>
</feature>
<dbReference type="PANTHER" id="PTHR21022:SF19">
    <property type="entry name" value="PREPHENATE DEHYDRATASE-RELATED"/>
    <property type="match status" value="1"/>
</dbReference>
<dbReference type="OrthoDB" id="9802281at2"/>
<reference evidence="25" key="1">
    <citation type="submission" date="2010-02" db="EMBL/GenBank/DDBJ databases">
        <title>Complete sequence of Desulfurivibrio alkaliphilus AHT2.</title>
        <authorList>
            <consortium name="US DOE Joint Genome Institute"/>
            <person name="Pitluck S."/>
            <person name="Chertkov O."/>
            <person name="Detter J.C."/>
            <person name="Han C."/>
            <person name="Tapia R."/>
            <person name="Larimer F."/>
            <person name="Land M."/>
            <person name="Hauser L."/>
            <person name="Kyrpides N."/>
            <person name="Mikhailova N."/>
            <person name="Sorokin D.Y."/>
            <person name="Muyzer G."/>
            <person name="Woyke T."/>
        </authorList>
    </citation>
    <scope>NUCLEOTIDE SEQUENCE [LARGE SCALE GENOMIC DNA]</scope>
    <source>
        <strain evidence="25">DSM 19089 / UNIQEM U267 / AHT2</strain>
    </source>
</reference>
<feature type="domain" description="Chorismate mutase" evidence="21">
    <location>
        <begin position="10"/>
        <end position="100"/>
    </location>
</feature>
<name>D6Z170_DESAT</name>
<dbReference type="Pfam" id="PF00800">
    <property type="entry name" value="PDT"/>
    <property type="match status" value="1"/>
</dbReference>
<dbReference type="InterPro" id="IPR002912">
    <property type="entry name" value="ACT_dom"/>
</dbReference>
<dbReference type="EC" id="4.2.1.51" evidence="7"/>
<dbReference type="GO" id="GO:0004664">
    <property type="term" value="F:prephenate dehydratase activity"/>
    <property type="evidence" value="ECO:0007669"/>
    <property type="project" value="UniProtKB-EC"/>
</dbReference>
<evidence type="ECO:0000256" key="13">
    <source>
        <dbReference type="ARBA" id="ARBA00023235"/>
    </source>
</evidence>
<evidence type="ECO:0000256" key="9">
    <source>
        <dbReference type="ARBA" id="ARBA00022490"/>
    </source>
</evidence>
<evidence type="ECO:0000256" key="20">
    <source>
        <dbReference type="PIRSR" id="PIRSR001500-2"/>
    </source>
</evidence>
<dbReference type="FunFam" id="3.40.190.10:FF:000029">
    <property type="entry name" value="Chorismate mutase/Prephenate dehydratase"/>
    <property type="match status" value="1"/>
</dbReference>
<dbReference type="PROSITE" id="PS51671">
    <property type="entry name" value="ACT"/>
    <property type="match status" value="1"/>
</dbReference>
<feature type="domain" description="ACT" evidence="23">
    <location>
        <begin position="287"/>
        <end position="364"/>
    </location>
</feature>
<dbReference type="PROSITE" id="PS51171">
    <property type="entry name" value="PREPHENATE_DEHYDR_3"/>
    <property type="match status" value="1"/>
</dbReference>
<feature type="binding site" evidence="19">
    <location>
        <position position="96"/>
    </location>
    <ligand>
        <name>substrate</name>
    </ligand>
</feature>
<feature type="binding site" evidence="19">
    <location>
        <position position="61"/>
    </location>
    <ligand>
        <name>substrate</name>
    </ligand>
</feature>
<gene>
    <name evidence="24" type="ordered locus">DaAHT2_0619</name>
</gene>
<dbReference type="EMBL" id="CP001940">
    <property type="protein sequence ID" value="ADH85325.1"/>
    <property type="molecule type" value="Genomic_DNA"/>
</dbReference>
<dbReference type="GO" id="GO:0009094">
    <property type="term" value="P:L-phenylalanine biosynthetic process"/>
    <property type="evidence" value="ECO:0007669"/>
    <property type="project" value="UniProtKB-UniPathway"/>
</dbReference>